<keyword evidence="1" id="KW-0175">Coiled coil</keyword>
<feature type="region of interest" description="Disordered" evidence="2">
    <location>
        <begin position="178"/>
        <end position="234"/>
    </location>
</feature>
<comment type="caution">
    <text evidence="5">The sequence shown here is derived from an EMBL/GenBank/DDBJ whole genome shotgun (WGS) entry which is preliminary data.</text>
</comment>
<evidence type="ECO:0000259" key="4">
    <source>
        <dbReference type="PROSITE" id="PS50853"/>
    </source>
</evidence>
<dbReference type="AlphaFoldDB" id="A0A1F5LPG4"/>
<gene>
    <name evidence="5" type="ORF">PENARI_c005G08608</name>
</gene>
<evidence type="ECO:0000256" key="3">
    <source>
        <dbReference type="SAM" id="Phobius"/>
    </source>
</evidence>
<dbReference type="Proteomes" id="UP000177622">
    <property type="component" value="Unassembled WGS sequence"/>
</dbReference>
<dbReference type="STRING" id="1835702.A0A1F5LPG4"/>
<dbReference type="InterPro" id="IPR003961">
    <property type="entry name" value="FN3_dom"/>
</dbReference>
<dbReference type="RefSeq" id="XP_022490543.1">
    <property type="nucleotide sequence ID" value="XM_022629909.1"/>
</dbReference>
<keyword evidence="3" id="KW-0472">Membrane</keyword>
<evidence type="ECO:0000256" key="1">
    <source>
        <dbReference type="SAM" id="Coils"/>
    </source>
</evidence>
<sequence>MYEPLYFAFDAYPAAVPRVRVRGVMALFLAGSILWALIWLLYRAWQVCQTSNEVLVEKLGLDIPPPPEVTLEEITAREIRLAWKQPDFHNSIHKHIIQVNNVKVGESKRAETAVEISNLIPGNIYHICVLSLSAANFQTPSAILHVRTKSLPLSQAQQNGNVGAPIIRAFIPRSTVGLPTPSAPVMSREHSSGQLPGKRPSAGRKLSPAAGIDVSHGHLDETQKSRAKSAKEETLEQLADRLKSLQQENENVEKQATEEEDEHIALLKDLEKQRSELRKRVREKDEASGDLKKHVYKLESVNRTVQGEKSKRLRLLQQKEAERKKRKNDILRWQEKIARMENDATQAKEDKARIEEEMAARAEEVRKKIAKEQGEMKTIDDEIQDKGGRIKKLEEERMGLQEGDSEDGKELDRIDNERARQWEHKLGNLHARYTTLVNLHAQAQQQYQEAQERLKWLTAQRPGSSGPFSLPSLDLDMSNTATIRPRRHRSSLVSNVSSPVNFPGIEASFPGGLGYNPPASHSPTFAPSSAFFNINNGMALPGLSDPPEIMRSDAEVAFNNPQMSPRADALLPSDLLGDEESPEFPRSITRPRFSTLETPGPPLDGFGHGPVSPVSSDSRAGSIFASPMETQIRQESESQGVHLSAAGDAPKSASRRLSGLFGFHRPRGKTLADESPMLGTLKPGQSQSFPRNIDELDPIGSRRRRSSYTGNWANPMSLFPRSNTTGVTMDSSSDHAPSRRAAFSSIFSSSKFGFGGAGARGNSDLSTGYNQFSPRHDPIDPSSLLGGVRRGSLSPRPSSVSFDNQNHLPHPSTDNRHFGWPSTENAGHRNSPLGFDWASPSTWSRAPSRRPSIQYGSSGHLPLGLSGEPDFMEDTFERPHRPLQAPIGTRPSSSHRPLTPKLNPAAPAFTAVFTGENPNDQDKPKGPDSPFSLHEFDRSPSEPRTSRSLSHFTGESYESLERMHSGTSVDNGSKESFIRKITRKGSSSKFSSWKDRSGLFSKKADSAQGDIDGDAASEAQLGKSIDSTASSVPSADRSTRSSLGFFSRKSRRSDKASETSERASETGDEEIPEEVEAP</sequence>
<dbReference type="GO" id="GO:0000796">
    <property type="term" value="C:condensin complex"/>
    <property type="evidence" value="ECO:0007669"/>
    <property type="project" value="TreeGrafter"/>
</dbReference>
<dbReference type="CDD" id="cd00063">
    <property type="entry name" value="FN3"/>
    <property type="match status" value="1"/>
</dbReference>
<dbReference type="SUPFAM" id="SSF49265">
    <property type="entry name" value="Fibronectin type III"/>
    <property type="match status" value="1"/>
</dbReference>
<dbReference type="GO" id="GO:0003682">
    <property type="term" value="F:chromatin binding"/>
    <property type="evidence" value="ECO:0007669"/>
    <property type="project" value="TreeGrafter"/>
</dbReference>
<dbReference type="SMART" id="SM00060">
    <property type="entry name" value="FN3"/>
    <property type="match status" value="1"/>
</dbReference>
<feature type="compositionally biased region" description="Polar residues" evidence="2">
    <location>
        <begin position="795"/>
        <end position="807"/>
    </location>
</feature>
<organism evidence="5 6">
    <name type="scientific">Penicillium arizonense</name>
    <dbReference type="NCBI Taxonomy" id="1835702"/>
    <lineage>
        <taxon>Eukaryota</taxon>
        <taxon>Fungi</taxon>
        <taxon>Dikarya</taxon>
        <taxon>Ascomycota</taxon>
        <taxon>Pezizomycotina</taxon>
        <taxon>Eurotiomycetes</taxon>
        <taxon>Eurotiomycetidae</taxon>
        <taxon>Eurotiales</taxon>
        <taxon>Aspergillaceae</taxon>
        <taxon>Penicillium</taxon>
    </lineage>
</organism>
<dbReference type="OrthoDB" id="5572782at2759"/>
<dbReference type="Pfam" id="PF00041">
    <property type="entry name" value="fn3"/>
    <property type="match status" value="1"/>
</dbReference>
<accession>A0A1F5LPG4</accession>
<feature type="coiled-coil region" evidence="1">
    <location>
        <begin position="316"/>
        <end position="396"/>
    </location>
</feature>
<dbReference type="EMBL" id="LXJU01000005">
    <property type="protein sequence ID" value="OGE55113.1"/>
    <property type="molecule type" value="Genomic_DNA"/>
</dbReference>
<feature type="coiled-coil region" evidence="1">
    <location>
        <begin position="433"/>
        <end position="460"/>
    </location>
</feature>
<feature type="compositionally biased region" description="Basic and acidic residues" evidence="2">
    <location>
        <begin position="215"/>
        <end position="234"/>
    </location>
</feature>
<evidence type="ECO:0000256" key="2">
    <source>
        <dbReference type="SAM" id="MobiDB-lite"/>
    </source>
</evidence>
<feature type="compositionally biased region" description="Basic and acidic residues" evidence="2">
    <location>
        <begin position="1053"/>
        <end position="1065"/>
    </location>
</feature>
<reference evidence="5 6" key="1">
    <citation type="journal article" date="2016" name="Sci. Rep.">
        <title>Penicillium arizonense, a new, genome sequenced fungal species, reveals a high chemical diversity in secreted metabolites.</title>
        <authorList>
            <person name="Grijseels S."/>
            <person name="Nielsen J.C."/>
            <person name="Randelovic M."/>
            <person name="Nielsen J."/>
            <person name="Nielsen K.F."/>
            <person name="Workman M."/>
            <person name="Frisvad J.C."/>
        </authorList>
    </citation>
    <scope>NUCLEOTIDE SEQUENCE [LARGE SCALE GENOMIC DNA]</scope>
    <source>
        <strain evidence="5 6">CBS 141311</strain>
    </source>
</reference>
<dbReference type="PROSITE" id="PS50853">
    <property type="entry name" value="FN3"/>
    <property type="match status" value="1"/>
</dbReference>
<feature type="compositionally biased region" description="Basic and acidic residues" evidence="2">
    <location>
        <begin position="992"/>
        <end position="1005"/>
    </location>
</feature>
<dbReference type="GO" id="GO:0000793">
    <property type="term" value="C:condensed chromosome"/>
    <property type="evidence" value="ECO:0007669"/>
    <property type="project" value="TreeGrafter"/>
</dbReference>
<keyword evidence="6" id="KW-1185">Reference proteome</keyword>
<dbReference type="InterPro" id="IPR036116">
    <property type="entry name" value="FN3_sf"/>
</dbReference>
<feature type="compositionally biased region" description="Polar residues" evidence="2">
    <location>
        <begin position="628"/>
        <end position="641"/>
    </location>
</feature>
<feature type="region of interest" description="Disordered" evidence="2">
    <location>
        <begin position="765"/>
        <end position="831"/>
    </location>
</feature>
<evidence type="ECO:0000313" key="6">
    <source>
        <dbReference type="Proteomes" id="UP000177622"/>
    </source>
</evidence>
<feature type="compositionally biased region" description="Acidic residues" evidence="2">
    <location>
        <begin position="1066"/>
        <end position="1078"/>
    </location>
</feature>
<protein>
    <recommendedName>
        <fullName evidence="4">Fibronectin type-III domain-containing protein</fullName>
    </recommendedName>
</protein>
<feature type="compositionally biased region" description="Basic and acidic residues" evidence="2">
    <location>
        <begin position="934"/>
        <end position="945"/>
    </location>
</feature>
<dbReference type="GeneID" id="34574643"/>
<keyword evidence="3" id="KW-1133">Transmembrane helix</keyword>
<dbReference type="GO" id="GO:0000785">
    <property type="term" value="C:chromatin"/>
    <property type="evidence" value="ECO:0007669"/>
    <property type="project" value="TreeGrafter"/>
</dbReference>
<dbReference type="PANTHER" id="PTHR43941">
    <property type="entry name" value="STRUCTURAL MAINTENANCE OF CHROMOSOMES PROTEIN 2"/>
    <property type="match status" value="1"/>
</dbReference>
<feature type="region of interest" description="Disordered" evidence="2">
    <location>
        <begin position="881"/>
        <end position="1078"/>
    </location>
</feature>
<keyword evidence="3" id="KW-0812">Transmembrane</keyword>
<dbReference type="PANTHER" id="PTHR43941:SF1">
    <property type="entry name" value="STRUCTURAL MAINTENANCE OF CHROMOSOMES PROTEIN 2"/>
    <property type="match status" value="1"/>
</dbReference>
<feature type="region of interest" description="Disordered" evidence="2">
    <location>
        <begin position="576"/>
        <end position="652"/>
    </location>
</feature>
<proteinExistence type="predicted"/>
<evidence type="ECO:0000313" key="5">
    <source>
        <dbReference type="EMBL" id="OGE55113.1"/>
    </source>
</evidence>
<feature type="transmembrane region" description="Helical" evidence="3">
    <location>
        <begin position="21"/>
        <end position="42"/>
    </location>
</feature>
<dbReference type="Gene3D" id="2.60.40.10">
    <property type="entry name" value="Immunoglobulins"/>
    <property type="match status" value="1"/>
</dbReference>
<feature type="domain" description="Fibronectin type-III" evidence="4">
    <location>
        <begin position="65"/>
        <end position="151"/>
    </location>
</feature>
<feature type="region of interest" description="Disordered" evidence="2">
    <location>
        <begin position="842"/>
        <end position="861"/>
    </location>
</feature>
<dbReference type="GO" id="GO:0007076">
    <property type="term" value="P:mitotic chromosome condensation"/>
    <property type="evidence" value="ECO:0007669"/>
    <property type="project" value="TreeGrafter"/>
</dbReference>
<dbReference type="InterPro" id="IPR013783">
    <property type="entry name" value="Ig-like_fold"/>
</dbReference>
<name>A0A1F5LPG4_PENAI</name>